<dbReference type="GO" id="GO:0022857">
    <property type="term" value="F:transmembrane transporter activity"/>
    <property type="evidence" value="ECO:0007669"/>
    <property type="project" value="InterPro"/>
</dbReference>
<feature type="domain" description="Multidrug resistance protein MdtA-like C-terminal permuted SH3" evidence="6">
    <location>
        <begin position="346"/>
        <end position="407"/>
    </location>
</feature>
<dbReference type="Proteomes" id="UP000184164">
    <property type="component" value="Unassembled WGS sequence"/>
</dbReference>
<comment type="similarity">
    <text evidence="2">Belongs to the membrane fusion protein (MFP) (TC 8.A.1) family.</text>
</comment>
<dbReference type="InterPro" id="IPR058627">
    <property type="entry name" value="MdtA-like_C"/>
</dbReference>
<gene>
    <name evidence="7" type="ORF">SAMN05444274_11411</name>
</gene>
<dbReference type="PANTHER" id="PTHR32347:SF23">
    <property type="entry name" value="BLL5650 PROTEIN"/>
    <property type="match status" value="1"/>
</dbReference>
<dbReference type="InterPro" id="IPR006143">
    <property type="entry name" value="RND_pump_MFP"/>
</dbReference>
<dbReference type="STRING" id="1484053.SAMN05444274_11411"/>
<evidence type="ECO:0000256" key="1">
    <source>
        <dbReference type="ARBA" id="ARBA00004196"/>
    </source>
</evidence>
<keyword evidence="3 4" id="KW-0175">Coiled coil</keyword>
<dbReference type="Gene3D" id="2.40.50.100">
    <property type="match status" value="1"/>
</dbReference>
<dbReference type="Gene3D" id="2.40.420.20">
    <property type="match status" value="1"/>
</dbReference>
<dbReference type="Gene3D" id="2.40.30.170">
    <property type="match status" value="1"/>
</dbReference>
<evidence type="ECO:0000256" key="2">
    <source>
        <dbReference type="ARBA" id="ARBA00009477"/>
    </source>
</evidence>
<evidence type="ECO:0000256" key="5">
    <source>
        <dbReference type="SAM" id="Phobius"/>
    </source>
</evidence>
<dbReference type="PANTHER" id="PTHR32347">
    <property type="entry name" value="EFFLUX SYSTEM COMPONENT YKNX-RELATED"/>
    <property type="match status" value="1"/>
</dbReference>
<dbReference type="InterPro" id="IPR050465">
    <property type="entry name" value="UPF0194_transport"/>
</dbReference>
<comment type="subcellular location">
    <subcellularLocation>
        <location evidence="1">Cell envelope</location>
    </subcellularLocation>
</comment>
<dbReference type="Gene3D" id="1.10.287.470">
    <property type="entry name" value="Helix hairpin bin"/>
    <property type="match status" value="1"/>
</dbReference>
<proteinExistence type="inferred from homology"/>
<name>A0A1M5FPR3_9BACT</name>
<organism evidence="7 8">
    <name type="scientific">Mariniphaga anaerophila</name>
    <dbReference type="NCBI Taxonomy" id="1484053"/>
    <lineage>
        <taxon>Bacteria</taxon>
        <taxon>Pseudomonadati</taxon>
        <taxon>Bacteroidota</taxon>
        <taxon>Bacteroidia</taxon>
        <taxon>Marinilabiliales</taxon>
        <taxon>Prolixibacteraceae</taxon>
        <taxon>Mariniphaga</taxon>
    </lineage>
</organism>
<reference evidence="8" key="1">
    <citation type="submission" date="2016-11" db="EMBL/GenBank/DDBJ databases">
        <authorList>
            <person name="Varghese N."/>
            <person name="Submissions S."/>
        </authorList>
    </citation>
    <scope>NUCLEOTIDE SEQUENCE [LARGE SCALE GENOMIC DNA]</scope>
    <source>
        <strain evidence="8">DSM 26910</strain>
    </source>
</reference>
<feature type="transmembrane region" description="Helical" evidence="5">
    <location>
        <begin position="18"/>
        <end position="35"/>
    </location>
</feature>
<keyword evidence="5" id="KW-0472">Membrane</keyword>
<feature type="coiled-coil region" evidence="4">
    <location>
        <begin position="210"/>
        <end position="237"/>
    </location>
</feature>
<evidence type="ECO:0000256" key="3">
    <source>
        <dbReference type="ARBA" id="ARBA00023054"/>
    </source>
</evidence>
<dbReference type="Pfam" id="PF25967">
    <property type="entry name" value="RND-MFP_C"/>
    <property type="match status" value="1"/>
</dbReference>
<evidence type="ECO:0000313" key="7">
    <source>
        <dbReference type="EMBL" id="SHF93495.1"/>
    </source>
</evidence>
<sequence>MGMDRKIEKKKGIRLKHIIYVLAGIAFILLVLKIAKDSNVSSLKVDKEKITIEEVSQGYFDDFIRTNGNVQPISTIYLDAEEGGRVKERLIEEGAIVKKGDVILVLENRTVYMDIMNSESNLAQKQNYLRQTRINFENALIESKRLLLNSDFDIIKKERSYKQQKALYQDELVPKEQYLQAKEEYEYAVQLQEINKMKMQNDSIIRVTEMNQLEKELEKMTETLNLVRERLDNLNVKAPVDGQLGMLDAEIGQSIGKGTRIGQINVLTDYKIEAFIDEHYIDRVRRELPATIERQGQMFHLAVKKVYPEVRNSQFKIDLVFTGERPENIRTGQTYYINLQLGQPQQAILVPLGGFFNSTGGQWIYVVDPTGEFATKHGIRIGRKNPKNYEVMEGLKPGEKVITSGYDLFGDNDRLILR</sequence>
<keyword evidence="5" id="KW-1133">Transmembrane helix</keyword>
<dbReference type="AlphaFoldDB" id="A0A1M5FPR3"/>
<accession>A0A1M5FPR3</accession>
<keyword evidence="5" id="KW-0812">Transmembrane</keyword>
<protein>
    <submittedName>
        <fullName evidence="7">HlyD family secretion protein</fullName>
    </submittedName>
</protein>
<evidence type="ECO:0000313" key="8">
    <source>
        <dbReference type="Proteomes" id="UP000184164"/>
    </source>
</evidence>
<dbReference type="NCBIfam" id="TIGR01730">
    <property type="entry name" value="RND_mfp"/>
    <property type="match status" value="1"/>
</dbReference>
<evidence type="ECO:0000259" key="6">
    <source>
        <dbReference type="Pfam" id="PF25967"/>
    </source>
</evidence>
<evidence type="ECO:0000256" key="4">
    <source>
        <dbReference type="SAM" id="Coils"/>
    </source>
</evidence>
<dbReference type="GO" id="GO:0030313">
    <property type="term" value="C:cell envelope"/>
    <property type="evidence" value="ECO:0007669"/>
    <property type="project" value="UniProtKB-SubCell"/>
</dbReference>
<keyword evidence="8" id="KW-1185">Reference proteome</keyword>
<dbReference type="GO" id="GO:0016020">
    <property type="term" value="C:membrane"/>
    <property type="evidence" value="ECO:0007669"/>
    <property type="project" value="InterPro"/>
</dbReference>
<dbReference type="EMBL" id="FQUM01000014">
    <property type="protein sequence ID" value="SHF93495.1"/>
    <property type="molecule type" value="Genomic_DNA"/>
</dbReference>
<dbReference type="SUPFAM" id="SSF111369">
    <property type="entry name" value="HlyD-like secretion proteins"/>
    <property type="match status" value="1"/>
</dbReference>